<evidence type="ECO:0000313" key="2">
    <source>
        <dbReference type="EMBL" id="XFO70687.1"/>
    </source>
</evidence>
<keyword evidence="1" id="KW-0560">Oxidoreductase</keyword>
<dbReference type="PANTHER" id="PTHR30013:SF7">
    <property type="entry name" value="HYDROGENASE-2 SMALL CHAIN"/>
    <property type="match status" value="1"/>
</dbReference>
<name>A0ABZ3IX87_SPOA4</name>
<dbReference type="Proteomes" id="UP000216052">
    <property type="component" value="Chromosome"/>
</dbReference>
<dbReference type="Gene3D" id="3.40.50.700">
    <property type="entry name" value="NADH:ubiquinone oxidoreductase-like, 20kDa subunit"/>
    <property type="match status" value="1"/>
</dbReference>
<evidence type="ECO:0000313" key="3">
    <source>
        <dbReference type="Proteomes" id="UP000216052"/>
    </source>
</evidence>
<dbReference type="SUPFAM" id="SSF56770">
    <property type="entry name" value="HydA/Nqo6-like"/>
    <property type="match status" value="1"/>
</dbReference>
<keyword evidence="3" id="KW-1185">Reference proteome</keyword>
<accession>A0ABZ3IX87</accession>
<sequence>MINLLYSNTFMAAQGTDALELLFSSAKKYKGDFILVVEGAILTKDNGVYNVVARTKRRVITALEAVTTLGDMAGCL</sequence>
<dbReference type="PANTHER" id="PTHR30013">
    <property type="entry name" value="NIFE / NIFESE HYDROGENASE SMALL SUBUNIT FAMILY MEMBER"/>
    <property type="match status" value="1"/>
</dbReference>
<dbReference type="EMBL" id="CP155571">
    <property type="protein sequence ID" value="XFO70687.1"/>
    <property type="molecule type" value="Genomic_DNA"/>
</dbReference>
<dbReference type="RefSeq" id="WP_211285242.1">
    <property type="nucleotide sequence ID" value="NZ_CP155571.1"/>
</dbReference>
<gene>
    <name evidence="2" type="ORF">SPACI_006860</name>
</gene>
<organism evidence="2 3">
    <name type="scientific">Sporomusa acidovorans (strain ATCC 49682 / DSM 3132 / Mol)</name>
    <dbReference type="NCBI Taxonomy" id="1123286"/>
    <lineage>
        <taxon>Bacteria</taxon>
        <taxon>Bacillati</taxon>
        <taxon>Bacillota</taxon>
        <taxon>Negativicutes</taxon>
        <taxon>Selenomonadales</taxon>
        <taxon>Sporomusaceae</taxon>
        <taxon>Sporomusa</taxon>
    </lineage>
</organism>
<reference evidence="2" key="1">
    <citation type="submission" date="2024-05" db="EMBL/GenBank/DDBJ databases">
        <title>Isolation and characterization of Sporomusa carbonis sp. nov., a carboxydotrophic hydrogenogen in the genus of Sporomusa isolated from a charcoal burning pile.</title>
        <authorList>
            <person name="Boeer T."/>
            <person name="Rosenbaum F."/>
            <person name="Eysell L."/>
            <person name="Mueller V."/>
            <person name="Daniel R."/>
            <person name="Poehlein A."/>
        </authorList>
    </citation>
    <scope>NUCLEOTIDE SEQUENCE [LARGE SCALE GENOMIC DNA]</scope>
    <source>
        <strain evidence="2">DSM 3132</strain>
    </source>
</reference>
<evidence type="ECO:0000256" key="1">
    <source>
        <dbReference type="ARBA" id="ARBA00023002"/>
    </source>
</evidence>
<protein>
    <submittedName>
        <fullName evidence="2">Uncharacterized protein</fullName>
    </submittedName>
</protein>
<dbReference type="InterPro" id="IPR001821">
    <property type="entry name" value="NiFe_hydrogenase_ssu"/>
</dbReference>
<proteinExistence type="predicted"/>
<dbReference type="InterPro" id="IPR037024">
    <property type="entry name" value="NiFe_Hase_small_N_sf"/>
</dbReference>